<proteinExistence type="predicted"/>
<protein>
    <submittedName>
        <fullName evidence="1">3122_t:CDS:1</fullName>
    </submittedName>
</protein>
<name>A0ACA9PLB1_9GLOM</name>
<comment type="caution">
    <text evidence="1">The sequence shown here is derived from an EMBL/GenBank/DDBJ whole genome shotgun (WGS) entry which is preliminary data.</text>
</comment>
<accession>A0ACA9PLB1</accession>
<dbReference type="EMBL" id="CAJVQC010021574">
    <property type="protein sequence ID" value="CAG8713995.1"/>
    <property type="molecule type" value="Genomic_DNA"/>
</dbReference>
<gene>
    <name evidence="1" type="ORF">RPERSI_LOCUS10748</name>
</gene>
<sequence>MRKQQSEKQQSKKQQSEKQQSEKQQSKKQQKDEEKANKSVNIFNCTSNSSVRTNLILEDIVNLQDPIFQERDILYETSNDNLNNNIENSINIDLNPEELIDTILNNELDY</sequence>
<organism evidence="1 2">
    <name type="scientific">Racocetra persica</name>
    <dbReference type="NCBI Taxonomy" id="160502"/>
    <lineage>
        <taxon>Eukaryota</taxon>
        <taxon>Fungi</taxon>
        <taxon>Fungi incertae sedis</taxon>
        <taxon>Mucoromycota</taxon>
        <taxon>Glomeromycotina</taxon>
        <taxon>Glomeromycetes</taxon>
        <taxon>Diversisporales</taxon>
        <taxon>Gigasporaceae</taxon>
        <taxon>Racocetra</taxon>
    </lineage>
</organism>
<evidence type="ECO:0000313" key="1">
    <source>
        <dbReference type="EMBL" id="CAG8713995.1"/>
    </source>
</evidence>
<keyword evidence="2" id="KW-1185">Reference proteome</keyword>
<evidence type="ECO:0000313" key="2">
    <source>
        <dbReference type="Proteomes" id="UP000789920"/>
    </source>
</evidence>
<dbReference type="Proteomes" id="UP000789920">
    <property type="component" value="Unassembled WGS sequence"/>
</dbReference>
<reference evidence="1" key="1">
    <citation type="submission" date="2021-06" db="EMBL/GenBank/DDBJ databases">
        <authorList>
            <person name="Kallberg Y."/>
            <person name="Tangrot J."/>
            <person name="Rosling A."/>
        </authorList>
    </citation>
    <scope>NUCLEOTIDE SEQUENCE</scope>
    <source>
        <strain evidence="1">MA461A</strain>
    </source>
</reference>